<dbReference type="Pfam" id="PF08386">
    <property type="entry name" value="Abhydrolase_4"/>
    <property type="match status" value="1"/>
</dbReference>
<reference evidence="7 8" key="1">
    <citation type="journal article" date="2016" name="J. Microbiol.">
        <title>Dankookia rubra gen. nov., sp. nov., an alphaproteobacterium isolated from sediment of a shallow stream.</title>
        <authorList>
            <person name="Kim W.H."/>
            <person name="Kim D.H."/>
            <person name="Kang K."/>
            <person name="Ahn T.Y."/>
        </authorList>
    </citation>
    <scope>NUCLEOTIDE SEQUENCE [LARGE SCALE GENOMIC DNA]</scope>
    <source>
        <strain evidence="7 8">JCM30602</strain>
    </source>
</reference>
<proteinExistence type="inferred from homology"/>
<feature type="domain" description="Peptidase S33 tripeptidyl aminopeptidase-like C-terminal" evidence="6">
    <location>
        <begin position="435"/>
        <end position="526"/>
    </location>
</feature>
<keyword evidence="2 4" id="KW-0732">Signal</keyword>
<dbReference type="EMBL" id="SMSJ01000020">
    <property type="protein sequence ID" value="TDH61538.1"/>
    <property type="molecule type" value="Genomic_DNA"/>
</dbReference>
<dbReference type="PANTHER" id="PTHR43248">
    <property type="entry name" value="2-SUCCINYL-6-HYDROXY-2,4-CYCLOHEXADIENE-1-CARBOXYLATE SYNTHASE"/>
    <property type="match status" value="1"/>
</dbReference>
<dbReference type="InterPro" id="IPR000073">
    <property type="entry name" value="AB_hydrolase_1"/>
</dbReference>
<dbReference type="GO" id="GO:0016787">
    <property type="term" value="F:hydrolase activity"/>
    <property type="evidence" value="ECO:0007669"/>
    <property type="project" value="UniProtKB-KW"/>
</dbReference>
<dbReference type="PANTHER" id="PTHR43248:SF29">
    <property type="entry name" value="TRIPEPTIDYL AMINOPEPTIDASE"/>
    <property type="match status" value="1"/>
</dbReference>
<feature type="domain" description="AB hydrolase-1" evidence="5">
    <location>
        <begin position="121"/>
        <end position="249"/>
    </location>
</feature>
<organism evidence="7 8">
    <name type="scientific">Dankookia rubra</name>
    <dbReference type="NCBI Taxonomy" id="1442381"/>
    <lineage>
        <taxon>Bacteria</taxon>
        <taxon>Pseudomonadati</taxon>
        <taxon>Pseudomonadota</taxon>
        <taxon>Alphaproteobacteria</taxon>
        <taxon>Acetobacterales</taxon>
        <taxon>Roseomonadaceae</taxon>
        <taxon>Dankookia</taxon>
    </lineage>
</organism>
<dbReference type="InterPro" id="IPR013595">
    <property type="entry name" value="Pept_S33_TAP-like_C"/>
</dbReference>
<evidence type="ECO:0000259" key="5">
    <source>
        <dbReference type="Pfam" id="PF00561"/>
    </source>
</evidence>
<feature type="signal peptide" evidence="4">
    <location>
        <begin position="1"/>
        <end position="29"/>
    </location>
</feature>
<dbReference type="OrthoDB" id="613638at2"/>
<evidence type="ECO:0000259" key="6">
    <source>
        <dbReference type="Pfam" id="PF08386"/>
    </source>
</evidence>
<evidence type="ECO:0000313" key="8">
    <source>
        <dbReference type="Proteomes" id="UP000295096"/>
    </source>
</evidence>
<dbReference type="Proteomes" id="UP000295096">
    <property type="component" value="Unassembled WGS sequence"/>
</dbReference>
<name>A0A4R5QFR0_9PROT</name>
<comment type="similarity">
    <text evidence="1">Belongs to the peptidase S33 family.</text>
</comment>
<accession>A0A4R5QFR0</accession>
<dbReference type="Pfam" id="PF00561">
    <property type="entry name" value="Abhydrolase_1"/>
    <property type="match status" value="1"/>
</dbReference>
<evidence type="ECO:0000256" key="1">
    <source>
        <dbReference type="ARBA" id="ARBA00010088"/>
    </source>
</evidence>
<protein>
    <submittedName>
        <fullName evidence="7">Alpha/beta hydrolase</fullName>
    </submittedName>
</protein>
<dbReference type="SUPFAM" id="SSF53474">
    <property type="entry name" value="alpha/beta-Hydrolases"/>
    <property type="match status" value="1"/>
</dbReference>
<sequence>MPRGESTLRLASVLLASLSALLPLAPAEADRSVPVPTLAWEACPPAPAGSAPTDAFLCATAVVPMDHAKPGHGIFSLAVIRHPARDGARRLGTLFWNPGGPSDAGTQYLPAAIGGFPERVRDRFDIISWDPRGMGGRTTPVVQCFDSAEAEAAFLDARLQSLAVTPEELAADAAARTALNAACIARNGDLLAHVSTADNARDLDLLRQAVGEERMNYYGTSYGTFLGATYANLFPDRLRAMVLDGAVAPAAWAGDAGEDLSLSTFIRLGSDRGSRATVRAFLDECGRVDATACAFSAGSPEATRRKWRDLLERARSGLVVEGQPIDDRDITVYVQSSIYLIDPLPGFGRFPGWAAVADFLQKAAEAGEAATAAAAAPPTAAAAGAAAPGVYVTSAGRQLSVICGESPNPMTEEAASEQALRSYARAGISAWPFVAYCVGWTARAADPYLGPWDRRTAAPVLVVGNTFDPATAYASSVRMARELARGRLLTVDGFGHTELLNPSRCAQAFIADYIIDGTLPPRGTRCDQDNRPFPAR</sequence>
<evidence type="ECO:0000256" key="2">
    <source>
        <dbReference type="ARBA" id="ARBA00022729"/>
    </source>
</evidence>
<keyword evidence="8" id="KW-1185">Reference proteome</keyword>
<dbReference type="InterPro" id="IPR051601">
    <property type="entry name" value="Serine_prot/Carboxylest_S33"/>
</dbReference>
<evidence type="ECO:0000313" key="7">
    <source>
        <dbReference type="EMBL" id="TDH61538.1"/>
    </source>
</evidence>
<evidence type="ECO:0000256" key="3">
    <source>
        <dbReference type="ARBA" id="ARBA00022801"/>
    </source>
</evidence>
<comment type="caution">
    <text evidence="7">The sequence shown here is derived from an EMBL/GenBank/DDBJ whole genome shotgun (WGS) entry which is preliminary data.</text>
</comment>
<dbReference type="Gene3D" id="3.40.50.1820">
    <property type="entry name" value="alpha/beta hydrolase"/>
    <property type="match status" value="1"/>
</dbReference>
<keyword evidence="3 7" id="KW-0378">Hydrolase</keyword>
<gene>
    <name evidence="7" type="ORF">E2C06_16425</name>
</gene>
<dbReference type="InterPro" id="IPR029058">
    <property type="entry name" value="AB_hydrolase_fold"/>
</dbReference>
<feature type="chain" id="PRO_5020227512" evidence="4">
    <location>
        <begin position="30"/>
        <end position="536"/>
    </location>
</feature>
<dbReference type="AlphaFoldDB" id="A0A4R5QFR0"/>
<evidence type="ECO:0000256" key="4">
    <source>
        <dbReference type="SAM" id="SignalP"/>
    </source>
</evidence>